<dbReference type="InterPro" id="IPR013611">
    <property type="entry name" value="Transp-assoc_OB_typ2"/>
</dbReference>
<evidence type="ECO:0000313" key="9">
    <source>
        <dbReference type="EMBL" id="ANF59170.1"/>
    </source>
</evidence>
<dbReference type="FunFam" id="3.40.50.300:FF:000042">
    <property type="entry name" value="Maltose/maltodextrin ABC transporter, ATP-binding protein"/>
    <property type="match status" value="1"/>
</dbReference>
<dbReference type="InterPro" id="IPR005893">
    <property type="entry name" value="PotA-like"/>
</dbReference>
<dbReference type="InterPro" id="IPR027417">
    <property type="entry name" value="P-loop_NTPase"/>
</dbReference>
<evidence type="ECO:0000256" key="6">
    <source>
        <dbReference type="ARBA" id="ARBA00023136"/>
    </source>
</evidence>
<dbReference type="SUPFAM" id="SSF52540">
    <property type="entry name" value="P-loop containing nucleoside triphosphate hydrolases"/>
    <property type="match status" value="1"/>
</dbReference>
<keyword evidence="10" id="KW-1185">Reference proteome</keyword>
<evidence type="ECO:0000256" key="2">
    <source>
        <dbReference type="ARBA" id="ARBA00022475"/>
    </source>
</evidence>
<dbReference type="EC" id="7.6.2.11" evidence="7"/>
<keyword evidence="6 7" id="KW-0472">Membrane</keyword>
<evidence type="ECO:0000313" key="10">
    <source>
        <dbReference type="Proteomes" id="UP000077875"/>
    </source>
</evidence>
<dbReference type="InterPro" id="IPR003439">
    <property type="entry name" value="ABC_transporter-like_ATP-bd"/>
</dbReference>
<keyword evidence="1 7" id="KW-0813">Transport</keyword>
<dbReference type="GO" id="GO:0005524">
    <property type="term" value="F:ATP binding"/>
    <property type="evidence" value="ECO:0007669"/>
    <property type="project" value="UniProtKB-KW"/>
</dbReference>
<protein>
    <recommendedName>
        <fullName evidence="7">Spermidine/putrescine import ATP-binding protein PotA</fullName>
        <ecNumber evidence="7">7.6.2.11</ecNumber>
    </recommendedName>
</protein>
<dbReference type="InterPro" id="IPR050093">
    <property type="entry name" value="ABC_SmlMolc_Importer"/>
</dbReference>
<dbReference type="InterPro" id="IPR008995">
    <property type="entry name" value="Mo/tungstate-bd_C_term_dom"/>
</dbReference>
<dbReference type="Proteomes" id="UP000077875">
    <property type="component" value="Chromosome"/>
</dbReference>
<dbReference type="Pfam" id="PF08402">
    <property type="entry name" value="TOBE_2"/>
    <property type="match status" value="1"/>
</dbReference>
<dbReference type="STRING" id="376489.A5892_18300"/>
<dbReference type="RefSeq" id="WP_064124016.1">
    <property type="nucleotide sequence ID" value="NZ_CP015243.1"/>
</dbReference>
<keyword evidence="2 7" id="KW-1003">Cell membrane</keyword>
<name>A0A172YIY6_9GAMM</name>
<dbReference type="AlphaFoldDB" id="A0A172YIY6"/>
<comment type="similarity">
    <text evidence="7">Belongs to the ABC transporter superfamily. Spermidine/putrescine importer (TC 3.A.1.11.1) family.</text>
</comment>
<comment type="function">
    <text evidence="7">Part of the ABC transporter complex PotABCD involved in spermidine/putrescine import. Responsible for energy coupling to the transport system.</text>
</comment>
<feature type="domain" description="ABC transporter" evidence="8">
    <location>
        <begin position="18"/>
        <end position="248"/>
    </location>
</feature>
<evidence type="ECO:0000256" key="5">
    <source>
        <dbReference type="ARBA" id="ARBA00022967"/>
    </source>
</evidence>
<keyword evidence="3 7" id="KW-0547">Nucleotide-binding</keyword>
<dbReference type="PROSITE" id="PS50893">
    <property type="entry name" value="ABC_TRANSPORTER_2"/>
    <property type="match status" value="1"/>
</dbReference>
<dbReference type="InterPro" id="IPR017871">
    <property type="entry name" value="ABC_transporter-like_CS"/>
</dbReference>
<dbReference type="PROSITE" id="PS00211">
    <property type="entry name" value="ABC_TRANSPORTER_1"/>
    <property type="match status" value="1"/>
</dbReference>
<dbReference type="SUPFAM" id="SSF50331">
    <property type="entry name" value="MOP-like"/>
    <property type="match status" value="1"/>
</dbReference>
<evidence type="ECO:0000256" key="7">
    <source>
        <dbReference type="RuleBase" id="RU364083"/>
    </source>
</evidence>
<dbReference type="EMBL" id="CP015243">
    <property type="protein sequence ID" value="ANF59170.1"/>
    <property type="molecule type" value="Genomic_DNA"/>
</dbReference>
<comment type="subunit">
    <text evidence="7">The complex is composed of two ATP-binding proteins (PotA), two transmembrane proteins (PotB and PotC) and a solute-binding protein (PotD).</text>
</comment>
<dbReference type="Pfam" id="PF00005">
    <property type="entry name" value="ABC_tran"/>
    <property type="match status" value="1"/>
</dbReference>
<dbReference type="Gene3D" id="2.40.50.100">
    <property type="match status" value="1"/>
</dbReference>
<sequence>MLRAGITEVTGKRAGAAIKFEGIHKRYGSSVAIERLDLDIQQGEFISLLGPSGSGKSTLLMMLAGFEQVSGGRILIDDCDVTLLPPERRGIGMVFQNYALFPHMTVAENIGFSLRQTRTSKAVIHDKVSKMLDLVQLSGFENRYPQQLSGGQQQRVAIARAVVFDPPVLLMDEPLSALDKQLREAMQLEIKSLHDRLGITFIYVTHDQREALVMSDRVALLNDGKIEQIGSPRELYDRPCSRFAASFIGEANFLTVEVTGATAAGYYDVRMFDRTFTARGGDGARLGPAQCVLRPEKIHLTAASNTLDAAESQIEGIVTSALFMGESLRYTVEVGGCSLTVSQPHRSGTPTLAPGELARLHWAVDDFLLVV</sequence>
<dbReference type="Gene3D" id="3.40.50.300">
    <property type="entry name" value="P-loop containing nucleotide triphosphate hydrolases"/>
    <property type="match status" value="1"/>
</dbReference>
<evidence type="ECO:0000256" key="3">
    <source>
        <dbReference type="ARBA" id="ARBA00022741"/>
    </source>
</evidence>
<dbReference type="SMART" id="SM00382">
    <property type="entry name" value="AAA"/>
    <property type="match status" value="1"/>
</dbReference>
<dbReference type="GO" id="GO:0016887">
    <property type="term" value="F:ATP hydrolysis activity"/>
    <property type="evidence" value="ECO:0007669"/>
    <property type="project" value="InterPro"/>
</dbReference>
<dbReference type="NCBIfam" id="TIGR01187">
    <property type="entry name" value="potA"/>
    <property type="match status" value="1"/>
</dbReference>
<dbReference type="GO" id="GO:0015417">
    <property type="term" value="F:ABC-type polyamine transporter activity"/>
    <property type="evidence" value="ECO:0007669"/>
    <property type="project" value="UniProtKB-EC"/>
</dbReference>
<dbReference type="PANTHER" id="PTHR42781">
    <property type="entry name" value="SPERMIDINE/PUTRESCINE IMPORT ATP-BINDING PROTEIN POTA"/>
    <property type="match status" value="1"/>
</dbReference>
<keyword evidence="4 7" id="KW-0067">ATP-binding</keyword>
<dbReference type="KEGG" id="haa:A5892_18300"/>
<organism evidence="9 10">
    <name type="scientific">Halotalea alkalilenta</name>
    <dbReference type="NCBI Taxonomy" id="376489"/>
    <lineage>
        <taxon>Bacteria</taxon>
        <taxon>Pseudomonadati</taxon>
        <taxon>Pseudomonadota</taxon>
        <taxon>Gammaproteobacteria</taxon>
        <taxon>Oceanospirillales</taxon>
        <taxon>Halomonadaceae</taxon>
        <taxon>Halotalea</taxon>
    </lineage>
</organism>
<gene>
    <name evidence="7" type="primary">potA</name>
    <name evidence="9" type="ORF">A5892_18300</name>
</gene>
<dbReference type="GO" id="GO:0043190">
    <property type="term" value="C:ATP-binding cassette (ABC) transporter complex"/>
    <property type="evidence" value="ECO:0007669"/>
    <property type="project" value="InterPro"/>
</dbReference>
<dbReference type="InterPro" id="IPR003593">
    <property type="entry name" value="AAA+_ATPase"/>
</dbReference>
<reference evidence="9 10" key="1">
    <citation type="submission" date="2016-04" db="EMBL/GenBank/DDBJ databases">
        <title>Complete Genome Sequence of Halotalea alkalilenta IHB B 13600.</title>
        <authorList>
            <person name="Swarnkar M.K."/>
            <person name="Sharma A."/>
            <person name="Kaushal K."/>
            <person name="Soni R."/>
            <person name="Rana S."/>
            <person name="Singh A.K."/>
            <person name="Gulati A."/>
        </authorList>
    </citation>
    <scope>NUCLEOTIDE SEQUENCE [LARGE SCALE GENOMIC DNA]</scope>
    <source>
        <strain evidence="9 10">IHB B 13600</strain>
    </source>
</reference>
<proteinExistence type="inferred from homology"/>
<evidence type="ECO:0000256" key="4">
    <source>
        <dbReference type="ARBA" id="ARBA00022840"/>
    </source>
</evidence>
<comment type="catalytic activity">
    <reaction evidence="7">
        <text>ATP + H2O + polyamine-[polyamine-binding protein]Side 1 = ADP + phosphate + polyamineSide 2 + [polyamine-binding protein]Side 1.</text>
        <dbReference type="EC" id="7.6.2.11"/>
    </reaction>
</comment>
<accession>A0A172YIY6</accession>
<keyword evidence="5 7" id="KW-1278">Translocase</keyword>
<evidence type="ECO:0000256" key="1">
    <source>
        <dbReference type="ARBA" id="ARBA00022448"/>
    </source>
</evidence>
<dbReference type="PANTHER" id="PTHR42781:SF4">
    <property type="entry name" value="SPERMIDINE_PUTRESCINE IMPORT ATP-BINDING PROTEIN POTA"/>
    <property type="match status" value="1"/>
</dbReference>
<evidence type="ECO:0000259" key="8">
    <source>
        <dbReference type="PROSITE" id="PS50893"/>
    </source>
</evidence>